<protein>
    <recommendedName>
        <fullName evidence="4">Helix-turn-helix domain-containing protein</fullName>
    </recommendedName>
</protein>
<keyword evidence="3" id="KW-1185">Reference proteome</keyword>
<evidence type="ECO:0000313" key="2">
    <source>
        <dbReference type="EMBL" id="MDX3024038.1"/>
    </source>
</evidence>
<evidence type="ECO:0000256" key="1">
    <source>
        <dbReference type="SAM" id="MobiDB-lite"/>
    </source>
</evidence>
<comment type="caution">
    <text evidence="2">The sequence shown here is derived from an EMBL/GenBank/DDBJ whole genome shotgun (WGS) entry which is preliminary data.</text>
</comment>
<evidence type="ECO:0000313" key="3">
    <source>
        <dbReference type="Proteomes" id="UP001272987"/>
    </source>
</evidence>
<name>A0ABU4MBH0_9ACTN</name>
<reference evidence="2 3" key="1">
    <citation type="journal article" date="2023" name="Microb. Genom.">
        <title>Mesoterricola silvestris gen. nov., sp. nov., Mesoterricola sediminis sp. nov., Geothrix oryzae sp. nov., Geothrix edaphica sp. nov., Geothrix rubra sp. nov., and Geothrix limicola sp. nov., six novel members of Acidobacteriota isolated from soils.</title>
        <authorList>
            <person name="Weisberg A.J."/>
            <person name="Pearce E."/>
            <person name="Kramer C.G."/>
            <person name="Chang J.H."/>
            <person name="Clarke C.R."/>
        </authorList>
    </citation>
    <scope>NUCLEOTIDE SEQUENCE [LARGE SCALE GENOMIC DNA]</scope>
    <source>
        <strain evidence="2 3">NB05-1H</strain>
    </source>
</reference>
<gene>
    <name evidence="2" type="ORF">PV666_40140</name>
</gene>
<accession>A0ABU4MBH0</accession>
<organism evidence="2 3">
    <name type="scientific">Streptomyces acidiscabies</name>
    <dbReference type="NCBI Taxonomy" id="42234"/>
    <lineage>
        <taxon>Bacteria</taxon>
        <taxon>Bacillati</taxon>
        <taxon>Actinomycetota</taxon>
        <taxon>Actinomycetes</taxon>
        <taxon>Kitasatosporales</taxon>
        <taxon>Streptomycetaceae</taxon>
        <taxon>Streptomyces</taxon>
    </lineage>
</organism>
<dbReference type="Proteomes" id="UP001272987">
    <property type="component" value="Unassembled WGS sequence"/>
</dbReference>
<dbReference type="EMBL" id="JARAWP010000031">
    <property type="protein sequence ID" value="MDX3024038.1"/>
    <property type="molecule type" value="Genomic_DNA"/>
</dbReference>
<feature type="region of interest" description="Disordered" evidence="1">
    <location>
        <begin position="1"/>
        <end position="23"/>
    </location>
</feature>
<proteinExistence type="predicted"/>
<sequence length="86" mass="9323">MTTKATSTRKTPKGTTPGDVPLQHYNVDETARFLGVSRRWLAGQAAARAIRCTYIAGNLRFTAEHISEISRAGEVDPSTYGRTAVA</sequence>
<dbReference type="RefSeq" id="WP_075779377.1">
    <property type="nucleotide sequence ID" value="NZ_JARAWP010000031.1"/>
</dbReference>
<evidence type="ECO:0008006" key="4">
    <source>
        <dbReference type="Google" id="ProtNLM"/>
    </source>
</evidence>